<dbReference type="EnsemblMetazoa" id="Aqu2.1.23571_001">
    <property type="protein sequence ID" value="Aqu2.1.23571_001"/>
    <property type="gene ID" value="Aqu2.1.23571"/>
</dbReference>
<evidence type="ECO:0000313" key="1">
    <source>
        <dbReference type="EnsemblMetazoa" id="Aqu2.1.23571_001"/>
    </source>
</evidence>
<dbReference type="AlphaFoldDB" id="A0A1X7U7Z3"/>
<name>A0A1X7U7Z3_AMPQE</name>
<organism evidence="1">
    <name type="scientific">Amphimedon queenslandica</name>
    <name type="common">Sponge</name>
    <dbReference type="NCBI Taxonomy" id="400682"/>
    <lineage>
        <taxon>Eukaryota</taxon>
        <taxon>Metazoa</taxon>
        <taxon>Porifera</taxon>
        <taxon>Demospongiae</taxon>
        <taxon>Heteroscleromorpha</taxon>
        <taxon>Haplosclerida</taxon>
        <taxon>Niphatidae</taxon>
        <taxon>Amphimedon</taxon>
    </lineage>
</organism>
<sequence length="44" mass="5571">MWNKPIVMYQYILHIHIENDTELREKRENEMGMDRWIHIKAFIQ</sequence>
<reference evidence="1" key="1">
    <citation type="submission" date="2017-05" db="UniProtKB">
        <authorList>
            <consortium name="EnsemblMetazoa"/>
        </authorList>
    </citation>
    <scope>IDENTIFICATION</scope>
</reference>
<accession>A0A1X7U7Z3</accession>
<protein>
    <submittedName>
        <fullName evidence="1">Uncharacterized protein</fullName>
    </submittedName>
</protein>
<proteinExistence type="predicted"/>
<dbReference type="InParanoid" id="A0A1X7U7Z3"/>